<sequence>MIISLWAATLSDILFFAVAFYNVYISSTFRDLAPYRKAVMESLHKVPNFKVVGMEYYTAEDAQPLDRCLQDVADCDIYILILANRYGYVINGQTESITHLEYLKAKSLGKVILIFQAENRDGRFPPDADEPDQPSSTDKQLRLKALKEAIGKTYLIPPEGFTSEYHLALQVMEALVRSPQVDFDGEFPEDRKIFCDRANQVYDFYDLIRKKQPLNVFLIQGNRMDLGRSLVDRLSKYYLGIPDPTLVSYHEFISDASYVNFRRRLINELCDRLVPNDPDLPTDPAGLLTRLKSNDTSALALVSIVSNTLQWQTGYQFLDTILQEFGQACLAVGGIRVYWFIVIDVPDALQQQVQSVEIVLAPKLTMLSGTDIENWLRTYITSDDGTVLDLQELCFPDTLNTDSFTMRQIQQQIREFINRFNFRRKTNDKPLLDLFP</sequence>
<organism evidence="4 5">
    <name type="scientific">Spirosoma validum</name>
    <dbReference type="NCBI Taxonomy" id="2771355"/>
    <lineage>
        <taxon>Bacteria</taxon>
        <taxon>Pseudomonadati</taxon>
        <taxon>Bacteroidota</taxon>
        <taxon>Cytophagia</taxon>
        <taxon>Cytophagales</taxon>
        <taxon>Cytophagaceae</taxon>
        <taxon>Spirosoma</taxon>
    </lineage>
</organism>
<comment type="caution">
    <text evidence="4">The sequence shown here is derived from an EMBL/GenBank/DDBJ whole genome shotgun (WGS) entry which is preliminary data.</text>
</comment>
<evidence type="ECO:0000259" key="3">
    <source>
        <dbReference type="Pfam" id="PF19995"/>
    </source>
</evidence>
<feature type="transmembrane region" description="Helical" evidence="1">
    <location>
        <begin position="6"/>
        <end position="25"/>
    </location>
</feature>
<reference evidence="4" key="1">
    <citation type="submission" date="2020-09" db="EMBL/GenBank/DDBJ databases">
        <authorList>
            <person name="Kim M.K."/>
        </authorList>
    </citation>
    <scope>NUCLEOTIDE SEQUENCE</scope>
    <source>
        <strain evidence="4">BT704</strain>
    </source>
</reference>
<gene>
    <name evidence="4" type="ORF">IC230_19850</name>
</gene>
<keyword evidence="1" id="KW-0812">Transmembrane</keyword>
<evidence type="ECO:0000313" key="5">
    <source>
        <dbReference type="Proteomes" id="UP000653797"/>
    </source>
</evidence>
<dbReference type="Pfam" id="PF19995">
    <property type="entry name" value="iSTAND"/>
    <property type="match status" value="1"/>
</dbReference>
<dbReference type="Pfam" id="PF13271">
    <property type="entry name" value="DUF4062"/>
    <property type="match status" value="1"/>
</dbReference>
<dbReference type="AlphaFoldDB" id="A0A927B3W8"/>
<feature type="domain" description="Inactive STAND" evidence="3">
    <location>
        <begin position="195"/>
        <end position="273"/>
    </location>
</feature>
<name>A0A927B3W8_9BACT</name>
<proteinExistence type="predicted"/>
<evidence type="ECO:0000256" key="1">
    <source>
        <dbReference type="SAM" id="Phobius"/>
    </source>
</evidence>
<evidence type="ECO:0000259" key="2">
    <source>
        <dbReference type="Pfam" id="PF13271"/>
    </source>
</evidence>
<keyword evidence="1" id="KW-1133">Transmembrane helix</keyword>
<dbReference type="Proteomes" id="UP000653797">
    <property type="component" value="Unassembled WGS sequence"/>
</dbReference>
<accession>A0A927B3W8</accession>
<dbReference type="InterPro" id="IPR025139">
    <property type="entry name" value="DUF4062"/>
</dbReference>
<dbReference type="InterPro" id="IPR045475">
    <property type="entry name" value="iSTAND"/>
</dbReference>
<feature type="domain" description="DUF4062" evidence="2">
    <location>
        <begin position="23"/>
        <end position="105"/>
    </location>
</feature>
<dbReference type="EMBL" id="JACXAA010000007">
    <property type="protein sequence ID" value="MBD2755165.1"/>
    <property type="molecule type" value="Genomic_DNA"/>
</dbReference>
<keyword evidence="1" id="KW-0472">Membrane</keyword>
<protein>
    <submittedName>
        <fullName evidence="4">DUF4062 domain-containing protein</fullName>
    </submittedName>
</protein>
<keyword evidence="5" id="KW-1185">Reference proteome</keyword>
<dbReference type="RefSeq" id="WP_191040781.1">
    <property type="nucleotide sequence ID" value="NZ_JACXAA010000007.1"/>
</dbReference>
<evidence type="ECO:0000313" key="4">
    <source>
        <dbReference type="EMBL" id="MBD2755165.1"/>
    </source>
</evidence>